<feature type="domain" description="Protein kinase" evidence="8">
    <location>
        <begin position="11"/>
        <end position="267"/>
    </location>
</feature>
<dbReference type="InterPro" id="IPR045269">
    <property type="entry name" value="Atg1-like"/>
</dbReference>
<dbReference type="GO" id="GO:0016020">
    <property type="term" value="C:membrane"/>
    <property type="evidence" value="ECO:0007669"/>
    <property type="project" value="TreeGrafter"/>
</dbReference>
<dbReference type="SUPFAM" id="SSF56112">
    <property type="entry name" value="Protein kinase-like (PK-like)"/>
    <property type="match status" value="1"/>
</dbReference>
<dbReference type="GO" id="GO:0004674">
    <property type="term" value="F:protein serine/threonine kinase activity"/>
    <property type="evidence" value="ECO:0007669"/>
    <property type="project" value="InterPro"/>
</dbReference>
<comment type="subunit">
    <text evidence="1">Monomer.</text>
</comment>
<evidence type="ECO:0000259" key="8">
    <source>
        <dbReference type="PROSITE" id="PS50011"/>
    </source>
</evidence>
<evidence type="ECO:0000256" key="4">
    <source>
        <dbReference type="ARBA" id="ARBA00022777"/>
    </source>
</evidence>
<evidence type="ECO:0000256" key="2">
    <source>
        <dbReference type="ARBA" id="ARBA00022679"/>
    </source>
</evidence>
<dbReference type="GO" id="GO:0010506">
    <property type="term" value="P:regulation of autophagy"/>
    <property type="evidence" value="ECO:0007669"/>
    <property type="project" value="InterPro"/>
</dbReference>
<evidence type="ECO:0000256" key="5">
    <source>
        <dbReference type="ARBA" id="ARBA00022840"/>
    </source>
</evidence>
<dbReference type="GO" id="GO:0000407">
    <property type="term" value="C:phagophore assembly site"/>
    <property type="evidence" value="ECO:0007669"/>
    <property type="project" value="TreeGrafter"/>
</dbReference>
<dbReference type="SMART" id="SM00220">
    <property type="entry name" value="S_TKc"/>
    <property type="match status" value="1"/>
</dbReference>
<comment type="caution">
    <text evidence="9">The sequence shown here is derived from an EMBL/GenBank/DDBJ whole genome shotgun (WGS) entry which is preliminary data.</text>
</comment>
<evidence type="ECO:0000256" key="6">
    <source>
        <dbReference type="PROSITE-ProRule" id="PRU10141"/>
    </source>
</evidence>
<dbReference type="FunFam" id="1.10.510.10:FF:000571">
    <property type="entry name" value="Maternal embryonic leucine zipper kinase"/>
    <property type="match status" value="1"/>
</dbReference>
<evidence type="ECO:0000256" key="7">
    <source>
        <dbReference type="SAM" id="Coils"/>
    </source>
</evidence>
<feature type="coiled-coil region" evidence="7">
    <location>
        <begin position="41"/>
        <end position="68"/>
    </location>
</feature>
<dbReference type="Proteomes" id="UP000054937">
    <property type="component" value="Unassembled WGS sequence"/>
</dbReference>
<evidence type="ECO:0000313" key="9">
    <source>
        <dbReference type="EMBL" id="KRX04200.1"/>
    </source>
</evidence>
<name>A0A0V0QQ21_PSEPJ</name>
<dbReference type="PANTHER" id="PTHR24348">
    <property type="entry name" value="SERINE/THREONINE-PROTEIN KINASE UNC-51-RELATED"/>
    <property type="match status" value="1"/>
</dbReference>
<evidence type="ECO:0000256" key="3">
    <source>
        <dbReference type="ARBA" id="ARBA00022741"/>
    </source>
</evidence>
<dbReference type="InterPro" id="IPR017441">
    <property type="entry name" value="Protein_kinase_ATP_BS"/>
</dbReference>
<dbReference type="PROSITE" id="PS50011">
    <property type="entry name" value="PROTEIN_KINASE_DOM"/>
    <property type="match status" value="1"/>
</dbReference>
<keyword evidence="4 9" id="KW-0418">Kinase</keyword>
<evidence type="ECO:0000256" key="1">
    <source>
        <dbReference type="ARBA" id="ARBA00011245"/>
    </source>
</evidence>
<dbReference type="EMBL" id="LDAU01000120">
    <property type="protein sequence ID" value="KRX04200.1"/>
    <property type="molecule type" value="Genomic_DNA"/>
</dbReference>
<dbReference type="InterPro" id="IPR011009">
    <property type="entry name" value="Kinase-like_dom_sf"/>
</dbReference>
<dbReference type="PROSITE" id="PS00107">
    <property type="entry name" value="PROTEIN_KINASE_ATP"/>
    <property type="match status" value="1"/>
</dbReference>
<organism evidence="9 10">
    <name type="scientific">Pseudocohnilembus persalinus</name>
    <name type="common">Ciliate</name>
    <dbReference type="NCBI Taxonomy" id="266149"/>
    <lineage>
        <taxon>Eukaryota</taxon>
        <taxon>Sar</taxon>
        <taxon>Alveolata</taxon>
        <taxon>Ciliophora</taxon>
        <taxon>Intramacronucleata</taxon>
        <taxon>Oligohymenophorea</taxon>
        <taxon>Scuticociliatia</taxon>
        <taxon>Philasterida</taxon>
        <taxon>Pseudocohnilembidae</taxon>
        <taxon>Pseudocohnilembus</taxon>
    </lineage>
</organism>
<dbReference type="PANTHER" id="PTHR24348:SF22">
    <property type="entry name" value="NON-SPECIFIC SERINE_THREONINE PROTEIN KINASE"/>
    <property type="match status" value="1"/>
</dbReference>
<dbReference type="GO" id="GO:0000045">
    <property type="term" value="P:autophagosome assembly"/>
    <property type="evidence" value="ECO:0007669"/>
    <property type="project" value="TreeGrafter"/>
</dbReference>
<sequence>MENQKQVGNFIISNKILGKGSFASVFAGHKISDPRVIVAVKQIDLQKAEQHQQDLKQLSREIKILTQLKSPYIVQMHDVIRTTRNLYIFLDYCKQGDLRTLMNSRKNKRLTQSEALYYFRQIIDGFKVLNQNGVIHRDIKPENILLNDGKAVISDFGLSRCIVNCGMDEKLTIVGTPFYMAPQLLKLQAYNNKCDIWSLGILFYEMLVGRKPWAGEELKEYYDNIMNSKILIPEFVDKQIGELIRRMLEVDEKKRISFEEIFQHNLFQYNSYIQEEIEEILGDGTNEKIDELDQYQIANNLVITKHKIMGIDKSQYTKAYIEKQQLQGDKNDSMTSDNTQKTQIINQNSDNQENIRQQQKLELQKQNNIMKLDSKFTYQRNVGVFINLTNNKIYNLAKAYKFQISQELFFKIIFILCKMNVYILEKIIYQVQNNLSERFDINDIINYLDKQQQTPSITKFMHVLNDKIQYKNDELSFFKQIYVEILQEFILNLQQQLNQNSDRELLILYQFVKICMDPYSHFNWPVEDVSGFHEFYQRYENISQQELWDMIQKNQVLFN</sequence>
<keyword evidence="5 6" id="KW-0067">ATP-binding</keyword>
<dbReference type="InterPro" id="IPR008271">
    <property type="entry name" value="Ser/Thr_kinase_AS"/>
</dbReference>
<dbReference type="GO" id="GO:0005829">
    <property type="term" value="C:cytosol"/>
    <property type="evidence" value="ECO:0007669"/>
    <property type="project" value="TreeGrafter"/>
</dbReference>
<keyword evidence="10" id="KW-1185">Reference proteome</keyword>
<gene>
    <name evidence="9" type="ORF">PPERSA_11324</name>
</gene>
<protein>
    <submittedName>
        <fullName evidence="9">Protein kinase-like domain</fullName>
    </submittedName>
</protein>
<proteinExistence type="predicted"/>
<dbReference type="GO" id="GO:0005776">
    <property type="term" value="C:autophagosome"/>
    <property type="evidence" value="ECO:0007669"/>
    <property type="project" value="TreeGrafter"/>
</dbReference>
<dbReference type="InParanoid" id="A0A0V0QQ21"/>
<keyword evidence="3 6" id="KW-0547">Nucleotide-binding</keyword>
<keyword evidence="7" id="KW-0175">Coiled coil</keyword>
<dbReference type="GO" id="GO:0005524">
    <property type="term" value="F:ATP binding"/>
    <property type="evidence" value="ECO:0007669"/>
    <property type="project" value="UniProtKB-UniRule"/>
</dbReference>
<dbReference type="PROSITE" id="PS00108">
    <property type="entry name" value="PROTEIN_KINASE_ST"/>
    <property type="match status" value="1"/>
</dbReference>
<reference evidence="9 10" key="1">
    <citation type="journal article" date="2015" name="Sci. Rep.">
        <title>Genome of the facultative scuticociliatosis pathogen Pseudocohnilembus persalinus provides insight into its virulence through horizontal gene transfer.</title>
        <authorList>
            <person name="Xiong J."/>
            <person name="Wang G."/>
            <person name="Cheng J."/>
            <person name="Tian M."/>
            <person name="Pan X."/>
            <person name="Warren A."/>
            <person name="Jiang C."/>
            <person name="Yuan D."/>
            <person name="Miao W."/>
        </authorList>
    </citation>
    <scope>NUCLEOTIDE SEQUENCE [LARGE SCALE GENOMIC DNA]</scope>
    <source>
        <strain evidence="9">36N120E</strain>
    </source>
</reference>
<dbReference type="AlphaFoldDB" id="A0A0V0QQ21"/>
<dbReference type="Gene3D" id="1.10.510.10">
    <property type="entry name" value="Transferase(Phosphotransferase) domain 1"/>
    <property type="match status" value="1"/>
</dbReference>
<accession>A0A0V0QQ21</accession>
<dbReference type="InterPro" id="IPR000719">
    <property type="entry name" value="Prot_kinase_dom"/>
</dbReference>
<evidence type="ECO:0000313" key="10">
    <source>
        <dbReference type="Proteomes" id="UP000054937"/>
    </source>
</evidence>
<dbReference type="OMA" id="QRINWYD"/>
<keyword evidence="2" id="KW-0808">Transferase</keyword>
<dbReference type="OrthoDB" id="286022at2759"/>
<dbReference type="Pfam" id="PF00069">
    <property type="entry name" value="Pkinase"/>
    <property type="match status" value="1"/>
</dbReference>
<feature type="binding site" evidence="6">
    <location>
        <position position="41"/>
    </location>
    <ligand>
        <name>ATP</name>
        <dbReference type="ChEBI" id="CHEBI:30616"/>
    </ligand>
</feature>